<keyword evidence="5" id="KW-1185">Reference proteome</keyword>
<reference evidence="4" key="5">
    <citation type="submission" date="2015-06" db="UniProtKB">
        <authorList>
            <consortium name="EnsemblFungi"/>
        </authorList>
    </citation>
    <scope>IDENTIFICATION</scope>
    <source>
        <strain evidence="4">ATCC 64411</strain>
    </source>
</reference>
<dbReference type="eggNOG" id="ENOG502R772">
    <property type="taxonomic scope" value="Eukaryota"/>
</dbReference>
<dbReference type="EMBL" id="GL876971">
    <property type="protein sequence ID" value="KLU87976.1"/>
    <property type="molecule type" value="Genomic_DNA"/>
</dbReference>
<evidence type="ECO:0000256" key="2">
    <source>
        <dbReference type="SAM" id="SignalP"/>
    </source>
</evidence>
<evidence type="ECO:0000256" key="1">
    <source>
        <dbReference type="SAM" id="MobiDB-lite"/>
    </source>
</evidence>
<gene>
    <name evidence="3" type="ORF">MAPG_06966</name>
</gene>
<feature type="region of interest" description="Disordered" evidence="1">
    <location>
        <begin position="71"/>
        <end position="126"/>
    </location>
</feature>
<reference evidence="3" key="2">
    <citation type="submission" date="2010-05" db="EMBL/GenBank/DDBJ databases">
        <title>The Genome Sequence of Magnaporthe poae strain ATCC 64411.</title>
        <authorList>
            <consortium name="The Broad Institute Genome Sequencing Platform"/>
            <consortium name="Broad Institute Genome Sequencing Center for Infectious Disease"/>
            <person name="Ma L.-J."/>
            <person name="Dead R."/>
            <person name="Young S."/>
            <person name="Zeng Q."/>
            <person name="Koehrsen M."/>
            <person name="Alvarado L."/>
            <person name="Berlin A."/>
            <person name="Chapman S.B."/>
            <person name="Chen Z."/>
            <person name="Freedman E."/>
            <person name="Gellesch M."/>
            <person name="Goldberg J."/>
            <person name="Griggs A."/>
            <person name="Gujja S."/>
            <person name="Heilman E.R."/>
            <person name="Heiman D."/>
            <person name="Hepburn T."/>
            <person name="Howarth C."/>
            <person name="Jen D."/>
            <person name="Larson L."/>
            <person name="Mehta T."/>
            <person name="Neiman D."/>
            <person name="Pearson M."/>
            <person name="Roberts A."/>
            <person name="Saif S."/>
            <person name="Shea T."/>
            <person name="Shenoy N."/>
            <person name="Sisk P."/>
            <person name="Stolte C."/>
            <person name="Sykes S."/>
            <person name="Walk T."/>
            <person name="White J."/>
            <person name="Yandava C."/>
            <person name="Haas B."/>
            <person name="Nusbaum C."/>
            <person name="Birren B."/>
        </authorList>
    </citation>
    <scope>NUCLEOTIDE SEQUENCE</scope>
    <source>
        <strain evidence="3">ATCC 64411</strain>
    </source>
</reference>
<evidence type="ECO:0000313" key="3">
    <source>
        <dbReference type="EMBL" id="KLU87976.1"/>
    </source>
</evidence>
<proteinExistence type="predicted"/>
<reference evidence="5" key="1">
    <citation type="submission" date="2010-05" db="EMBL/GenBank/DDBJ databases">
        <title>The genome sequence of Magnaporthe poae strain ATCC 64411.</title>
        <authorList>
            <person name="Ma L.-J."/>
            <person name="Dead R."/>
            <person name="Young S."/>
            <person name="Zeng Q."/>
            <person name="Koehrsen M."/>
            <person name="Alvarado L."/>
            <person name="Berlin A."/>
            <person name="Chapman S.B."/>
            <person name="Chen Z."/>
            <person name="Freedman E."/>
            <person name="Gellesch M."/>
            <person name="Goldberg J."/>
            <person name="Griggs A."/>
            <person name="Gujja S."/>
            <person name="Heilman E.R."/>
            <person name="Heiman D."/>
            <person name="Hepburn T."/>
            <person name="Howarth C."/>
            <person name="Jen D."/>
            <person name="Larson L."/>
            <person name="Mehta T."/>
            <person name="Neiman D."/>
            <person name="Pearson M."/>
            <person name="Roberts A."/>
            <person name="Saif S."/>
            <person name="Shea T."/>
            <person name="Shenoy N."/>
            <person name="Sisk P."/>
            <person name="Stolte C."/>
            <person name="Sykes S."/>
            <person name="Walk T."/>
            <person name="White J."/>
            <person name="Yandava C."/>
            <person name="Haas B."/>
            <person name="Nusbaum C."/>
            <person name="Birren B."/>
        </authorList>
    </citation>
    <scope>NUCLEOTIDE SEQUENCE [LARGE SCALE GENOMIC DNA]</scope>
    <source>
        <strain evidence="5">ATCC 64411 / 73-15</strain>
    </source>
</reference>
<reference evidence="4" key="4">
    <citation type="journal article" date="2015" name="G3 (Bethesda)">
        <title>Genome sequences of three phytopathogenic species of the Magnaporthaceae family of fungi.</title>
        <authorList>
            <person name="Okagaki L.H."/>
            <person name="Nunes C.C."/>
            <person name="Sailsbery J."/>
            <person name="Clay B."/>
            <person name="Brown D."/>
            <person name="John T."/>
            <person name="Oh Y."/>
            <person name="Young N."/>
            <person name="Fitzgerald M."/>
            <person name="Haas B.J."/>
            <person name="Zeng Q."/>
            <person name="Young S."/>
            <person name="Adiconis X."/>
            <person name="Fan L."/>
            <person name="Levin J.Z."/>
            <person name="Mitchell T.K."/>
            <person name="Okubara P.A."/>
            <person name="Farman M.L."/>
            <person name="Kohn L.M."/>
            <person name="Birren B."/>
            <person name="Ma L.-J."/>
            <person name="Dean R.A."/>
        </authorList>
    </citation>
    <scope>NUCLEOTIDE SEQUENCE</scope>
    <source>
        <strain evidence="4">ATCC 64411 / 73-15</strain>
    </source>
</reference>
<dbReference type="Proteomes" id="UP000011715">
    <property type="component" value="Unassembled WGS sequence"/>
</dbReference>
<dbReference type="EMBL" id="ADBL01001672">
    <property type="status" value="NOT_ANNOTATED_CDS"/>
    <property type="molecule type" value="Genomic_DNA"/>
</dbReference>
<feature type="chain" id="PRO_5009385663" evidence="2">
    <location>
        <begin position="20"/>
        <end position="126"/>
    </location>
</feature>
<sequence>MLVMNIPHLLLALVAVAAAAPVPAPVPVPVPLAGSSFNNIAALEARFPKLASEGAAAHNLSGRGGFLGSSMLASKREAAPEPPAQANNMRPSPEEKLEIARRGYAVSRMLKRTPTPPSRNTRRWSE</sequence>
<keyword evidence="2" id="KW-0732">Signal</keyword>
<dbReference type="VEuPathDB" id="FungiDB:MAPG_06966"/>
<feature type="signal peptide" evidence="2">
    <location>
        <begin position="1"/>
        <end position="19"/>
    </location>
</feature>
<dbReference type="AlphaFoldDB" id="A0A0C4E3G7"/>
<evidence type="ECO:0000313" key="4">
    <source>
        <dbReference type="EnsemblFungi" id="MAPG_06966T0"/>
    </source>
</evidence>
<name>A0A0C4E3G7_MAGP6</name>
<reference evidence="3" key="3">
    <citation type="submission" date="2011-03" db="EMBL/GenBank/DDBJ databases">
        <title>Annotation of Magnaporthe poae ATCC 64411.</title>
        <authorList>
            <person name="Ma L.-J."/>
            <person name="Dead R."/>
            <person name="Young S.K."/>
            <person name="Zeng Q."/>
            <person name="Gargeya S."/>
            <person name="Fitzgerald M."/>
            <person name="Haas B."/>
            <person name="Abouelleil A."/>
            <person name="Alvarado L."/>
            <person name="Arachchi H.M."/>
            <person name="Berlin A."/>
            <person name="Brown A."/>
            <person name="Chapman S.B."/>
            <person name="Chen Z."/>
            <person name="Dunbar C."/>
            <person name="Freedman E."/>
            <person name="Gearin G."/>
            <person name="Gellesch M."/>
            <person name="Goldberg J."/>
            <person name="Griggs A."/>
            <person name="Gujja S."/>
            <person name="Heiman D."/>
            <person name="Howarth C."/>
            <person name="Larson L."/>
            <person name="Lui A."/>
            <person name="MacDonald P.J.P."/>
            <person name="Mehta T."/>
            <person name="Montmayeur A."/>
            <person name="Murphy C."/>
            <person name="Neiman D."/>
            <person name="Pearson M."/>
            <person name="Priest M."/>
            <person name="Roberts A."/>
            <person name="Saif S."/>
            <person name="Shea T."/>
            <person name="Shenoy N."/>
            <person name="Sisk P."/>
            <person name="Stolte C."/>
            <person name="Sykes S."/>
            <person name="Yandava C."/>
            <person name="Wortman J."/>
            <person name="Nusbaum C."/>
            <person name="Birren B."/>
        </authorList>
    </citation>
    <scope>NUCLEOTIDE SEQUENCE</scope>
    <source>
        <strain evidence="3">ATCC 64411</strain>
    </source>
</reference>
<feature type="compositionally biased region" description="Basic and acidic residues" evidence="1">
    <location>
        <begin position="92"/>
        <end position="101"/>
    </location>
</feature>
<organism evidence="4 5">
    <name type="scientific">Magnaporthiopsis poae (strain ATCC 64411 / 73-15)</name>
    <name type="common">Kentucky bluegrass fungus</name>
    <name type="synonym">Magnaporthe poae</name>
    <dbReference type="NCBI Taxonomy" id="644358"/>
    <lineage>
        <taxon>Eukaryota</taxon>
        <taxon>Fungi</taxon>
        <taxon>Dikarya</taxon>
        <taxon>Ascomycota</taxon>
        <taxon>Pezizomycotina</taxon>
        <taxon>Sordariomycetes</taxon>
        <taxon>Sordariomycetidae</taxon>
        <taxon>Magnaporthales</taxon>
        <taxon>Magnaporthaceae</taxon>
        <taxon>Magnaporthiopsis</taxon>
    </lineage>
</organism>
<protein>
    <submittedName>
        <fullName evidence="3 4">Uncharacterized protein</fullName>
    </submittedName>
</protein>
<dbReference type="EnsemblFungi" id="MAPG_06966T0">
    <property type="protein sequence ID" value="MAPG_06966T0"/>
    <property type="gene ID" value="MAPG_06966"/>
</dbReference>
<evidence type="ECO:0000313" key="5">
    <source>
        <dbReference type="Proteomes" id="UP000011715"/>
    </source>
</evidence>
<accession>A0A0C4E3G7</accession>